<dbReference type="AlphaFoldDB" id="A0A1H1PXW5"/>
<name>A0A1H1PXW5_9MICO</name>
<dbReference type="EMBL" id="LT629770">
    <property type="protein sequence ID" value="SDS15539.1"/>
    <property type="molecule type" value="Genomic_DNA"/>
</dbReference>
<evidence type="ECO:0000256" key="1">
    <source>
        <dbReference type="SAM" id="MobiDB-lite"/>
    </source>
</evidence>
<proteinExistence type="predicted"/>
<evidence type="ECO:0000313" key="2">
    <source>
        <dbReference type="EMBL" id="SDS15539.1"/>
    </source>
</evidence>
<feature type="region of interest" description="Disordered" evidence="1">
    <location>
        <begin position="51"/>
        <end position="95"/>
    </location>
</feature>
<evidence type="ECO:0000313" key="3">
    <source>
        <dbReference type="Proteomes" id="UP000182126"/>
    </source>
</evidence>
<gene>
    <name evidence="2" type="ORF">SAMN04489809_1211</name>
</gene>
<dbReference type="Proteomes" id="UP000182126">
    <property type="component" value="Chromosome I"/>
</dbReference>
<feature type="compositionally biased region" description="Basic and acidic residues" evidence="1">
    <location>
        <begin position="61"/>
        <end position="74"/>
    </location>
</feature>
<dbReference type="RefSeq" id="WP_060921863.1">
    <property type="nucleotide sequence ID" value="NZ_LT629770.1"/>
</dbReference>
<sequence length="95" mass="10623">MNDKKNTDLPGWLVEHVEEVAGWGPAPVARGCWVVGCRRDAHLHGLCKTHHTRAQRAWKPRPSDLSRWRDDSTGRKYVGVGPASGEETGPERRGE</sequence>
<dbReference type="GeneID" id="36298185"/>
<reference evidence="2 3" key="1">
    <citation type="submission" date="2016-10" db="EMBL/GenBank/DDBJ databases">
        <authorList>
            <person name="de Groot N.N."/>
        </authorList>
    </citation>
    <scope>NUCLEOTIDE SEQUENCE [LARGE SCALE GENOMIC DNA]</scope>
    <source>
        <strain evidence="2 3">DSM 15019</strain>
    </source>
</reference>
<organism evidence="2 3">
    <name type="scientific">Microbacterium paraoxydans</name>
    <dbReference type="NCBI Taxonomy" id="199592"/>
    <lineage>
        <taxon>Bacteria</taxon>
        <taxon>Bacillati</taxon>
        <taxon>Actinomycetota</taxon>
        <taxon>Actinomycetes</taxon>
        <taxon>Micrococcales</taxon>
        <taxon>Microbacteriaceae</taxon>
        <taxon>Microbacterium</taxon>
    </lineage>
</organism>
<accession>A0A1H1PXW5</accession>
<protein>
    <submittedName>
        <fullName evidence="2">Uncharacterized protein</fullName>
    </submittedName>
</protein>